<dbReference type="InterPro" id="IPR037660">
    <property type="entry name" value="CCDC51"/>
</dbReference>
<comment type="caution">
    <text evidence="2">The sequence shown here is derived from an EMBL/GenBank/DDBJ whole genome shotgun (WGS) entry which is preliminary data.</text>
</comment>
<organism evidence="2 3">
    <name type="scientific">Popillia japonica</name>
    <name type="common">Japanese beetle</name>
    <dbReference type="NCBI Taxonomy" id="7064"/>
    <lineage>
        <taxon>Eukaryota</taxon>
        <taxon>Metazoa</taxon>
        <taxon>Ecdysozoa</taxon>
        <taxon>Arthropoda</taxon>
        <taxon>Hexapoda</taxon>
        <taxon>Insecta</taxon>
        <taxon>Pterygota</taxon>
        <taxon>Neoptera</taxon>
        <taxon>Endopterygota</taxon>
        <taxon>Coleoptera</taxon>
        <taxon>Polyphaga</taxon>
        <taxon>Scarabaeiformia</taxon>
        <taxon>Scarabaeidae</taxon>
        <taxon>Rutelinae</taxon>
        <taxon>Popillia</taxon>
    </lineage>
</organism>
<proteinExistence type="predicted"/>
<evidence type="ECO:0000256" key="1">
    <source>
        <dbReference type="SAM" id="Phobius"/>
    </source>
</evidence>
<evidence type="ECO:0000313" key="3">
    <source>
        <dbReference type="Proteomes" id="UP001458880"/>
    </source>
</evidence>
<keyword evidence="3" id="KW-1185">Reference proteome</keyword>
<feature type="transmembrane region" description="Helical" evidence="1">
    <location>
        <begin position="52"/>
        <end position="71"/>
    </location>
</feature>
<dbReference type="EMBL" id="JASPKY010000038">
    <property type="protein sequence ID" value="KAK9746746.1"/>
    <property type="molecule type" value="Genomic_DNA"/>
</dbReference>
<dbReference type="PANTHER" id="PTHR28624:SF1">
    <property type="entry name" value="MITOCHONDRIAL POTASSIUM CHANNEL"/>
    <property type="match status" value="1"/>
</dbReference>
<name>A0AAW1MLF2_POPJA</name>
<protein>
    <submittedName>
        <fullName evidence="2">Uncharacterized protein</fullName>
    </submittedName>
</protein>
<sequence>MREETELLKQEKDVSEFFTNCDREEREIFTAFTNAIRDSHEKQRAQLEYTKYFGLILSIAGSFLAFTYSTLRKNDLKTFIEKTITDLMATPQESAITLSAPVLQKLQENQKKNEKVMEAIMINHSQLMNAINRQKSAPSVVLEKSKAIPNLNDMPDGEKLLWFSVLSLVGLMILKKFFN</sequence>
<dbReference type="AlphaFoldDB" id="A0AAW1MLF2"/>
<dbReference type="PANTHER" id="PTHR28624">
    <property type="entry name" value="COILED-COIL DOMAIN-CONTAINING PROTEIN 51"/>
    <property type="match status" value="1"/>
</dbReference>
<keyword evidence="1" id="KW-0472">Membrane</keyword>
<reference evidence="2 3" key="1">
    <citation type="journal article" date="2024" name="BMC Genomics">
        <title>De novo assembly and annotation of Popillia japonica's genome with initial clues to its potential as an invasive pest.</title>
        <authorList>
            <person name="Cucini C."/>
            <person name="Boschi S."/>
            <person name="Funari R."/>
            <person name="Cardaioli E."/>
            <person name="Iannotti N."/>
            <person name="Marturano G."/>
            <person name="Paoli F."/>
            <person name="Bruttini M."/>
            <person name="Carapelli A."/>
            <person name="Frati F."/>
            <person name="Nardi F."/>
        </authorList>
    </citation>
    <scope>NUCLEOTIDE SEQUENCE [LARGE SCALE GENOMIC DNA]</scope>
    <source>
        <strain evidence="2">DMR45628</strain>
    </source>
</reference>
<keyword evidence="1" id="KW-1133">Transmembrane helix</keyword>
<evidence type="ECO:0000313" key="2">
    <source>
        <dbReference type="EMBL" id="KAK9746746.1"/>
    </source>
</evidence>
<dbReference type="Proteomes" id="UP001458880">
    <property type="component" value="Unassembled WGS sequence"/>
</dbReference>
<keyword evidence="1" id="KW-0812">Transmembrane</keyword>
<accession>A0AAW1MLF2</accession>
<gene>
    <name evidence="2" type="ORF">QE152_g5908</name>
</gene>
<feature type="transmembrane region" description="Helical" evidence="1">
    <location>
        <begin position="160"/>
        <end position="178"/>
    </location>
</feature>